<dbReference type="EMBL" id="AP018515">
    <property type="protein sequence ID" value="BBC78758.1"/>
    <property type="molecule type" value="Genomic_DNA"/>
</dbReference>
<evidence type="ECO:0000313" key="3">
    <source>
        <dbReference type="Proteomes" id="UP000270034"/>
    </source>
</evidence>
<feature type="transmembrane region" description="Helical" evidence="1">
    <location>
        <begin position="42"/>
        <end position="60"/>
    </location>
</feature>
<evidence type="ECO:0000313" key="2">
    <source>
        <dbReference type="EMBL" id="BBC78758.1"/>
    </source>
</evidence>
<protein>
    <submittedName>
        <fullName evidence="2">Transcriptional regulator</fullName>
    </submittedName>
</protein>
<organism evidence="2 3">
    <name type="scientific">Acetobacter orientalis</name>
    <dbReference type="NCBI Taxonomy" id="146474"/>
    <lineage>
        <taxon>Bacteria</taxon>
        <taxon>Pseudomonadati</taxon>
        <taxon>Pseudomonadota</taxon>
        <taxon>Alphaproteobacteria</taxon>
        <taxon>Acetobacterales</taxon>
        <taxon>Acetobacteraceae</taxon>
        <taxon>Acetobacter</taxon>
    </lineage>
</organism>
<name>A0A2Z5ZDZ9_9PROT</name>
<sequence>MCEYTLQQGHFMNFILGAAGLIILLYFGTGYLPIAEDNRMKVAIWGGIALAILGAIGRYMEKAKPASGTSKKAVKSKSNVPLGRYTGGAWGDSLTWTTGGRENIYCRLVIGYSDAKDDTTARVIDVTSFTVAHTPEGEIVPYNLSAFCELRQAKRNFRADRIIECHTAEGAEVTDLMGTLLAAPESVKFEGKTTILKPLKIGTMDIDYQFRAPNFRRVTITPINAAYQEQTVGPMRNKTLVFIEGFTEDKIEPQRFRISRLRGAWQPDGQTPITDLASYLLEAPKPLGSGW</sequence>
<proteinExistence type="predicted"/>
<keyword evidence="1" id="KW-0472">Membrane</keyword>
<keyword evidence="1" id="KW-1133">Transmembrane helix</keyword>
<feature type="transmembrane region" description="Helical" evidence="1">
    <location>
        <begin position="14"/>
        <end position="35"/>
    </location>
</feature>
<dbReference type="KEGG" id="aot:AcetOri_orf00592"/>
<keyword evidence="1" id="KW-0812">Transmembrane</keyword>
<reference evidence="2 3" key="1">
    <citation type="submission" date="2018-02" db="EMBL/GenBank/DDBJ databases">
        <title>Acetobacter orientalis genome.</title>
        <authorList>
            <person name="Nakashima N."/>
            <person name="Tamura T."/>
        </authorList>
    </citation>
    <scope>NUCLEOTIDE SEQUENCE [LARGE SCALE GENOMIC DNA]</scope>
    <source>
        <strain evidence="2 3">FAN1</strain>
    </source>
</reference>
<dbReference type="AlphaFoldDB" id="A0A2Z5ZDZ9"/>
<dbReference type="Proteomes" id="UP000270034">
    <property type="component" value="Chromosome"/>
</dbReference>
<accession>A0A2Z5ZDZ9</accession>
<evidence type="ECO:0000256" key="1">
    <source>
        <dbReference type="SAM" id="Phobius"/>
    </source>
</evidence>
<gene>
    <name evidence="2" type="ORF">AcetOrient_orf00592</name>
</gene>